<dbReference type="InterPro" id="IPR009017">
    <property type="entry name" value="GFP"/>
</dbReference>
<evidence type="ECO:0000313" key="15">
    <source>
        <dbReference type="Ensembl" id="ENSPSIP00000007105.1"/>
    </source>
</evidence>
<dbReference type="SMART" id="SM00682">
    <property type="entry name" value="G2F"/>
    <property type="match status" value="1"/>
</dbReference>
<dbReference type="GeneTree" id="ENSGT00940000154614"/>
<dbReference type="EMBL" id="AGCU01121758">
    <property type="status" value="NOT_ANNOTATED_CDS"/>
    <property type="molecule type" value="Genomic_DNA"/>
</dbReference>
<dbReference type="GO" id="GO:0005886">
    <property type="term" value="C:plasma membrane"/>
    <property type="evidence" value="ECO:0007669"/>
    <property type="project" value="TreeGrafter"/>
</dbReference>
<evidence type="ECO:0000256" key="3">
    <source>
        <dbReference type="ARBA" id="ARBA00022525"/>
    </source>
</evidence>
<keyword evidence="3" id="KW-0964">Secreted</keyword>
<protein>
    <recommendedName>
        <fullName evidence="17">Hemicentin 2</fullName>
    </recommendedName>
</protein>
<feature type="domain" description="Ig-like" evidence="13">
    <location>
        <begin position="227"/>
        <end position="313"/>
    </location>
</feature>
<keyword evidence="4" id="KW-0272">Extracellular matrix</keyword>
<dbReference type="SMART" id="SM00408">
    <property type="entry name" value="IGc2"/>
    <property type="match status" value="4"/>
</dbReference>
<keyword evidence="8" id="KW-0472">Membrane</keyword>
<evidence type="ECO:0000256" key="10">
    <source>
        <dbReference type="ARBA" id="ARBA00023180"/>
    </source>
</evidence>
<dbReference type="SMART" id="SM00409">
    <property type="entry name" value="IG"/>
    <property type="match status" value="4"/>
</dbReference>
<keyword evidence="10" id="KW-0325">Glycoprotein</keyword>
<dbReference type="EMBL" id="AGCU01121760">
    <property type="status" value="NOT_ANNOTATED_CDS"/>
    <property type="molecule type" value="Genomic_DNA"/>
</dbReference>
<dbReference type="eggNOG" id="KOG4475">
    <property type="taxonomic scope" value="Eukaryota"/>
</dbReference>
<evidence type="ECO:0000256" key="11">
    <source>
        <dbReference type="ARBA" id="ARBA00023319"/>
    </source>
</evidence>
<evidence type="ECO:0000256" key="12">
    <source>
        <dbReference type="SAM" id="MobiDB-lite"/>
    </source>
</evidence>
<evidence type="ECO:0000256" key="4">
    <source>
        <dbReference type="ARBA" id="ARBA00022530"/>
    </source>
</evidence>
<keyword evidence="5" id="KW-0732">Signal</keyword>
<dbReference type="Gene3D" id="2.60.40.10">
    <property type="entry name" value="Immunoglobulins"/>
    <property type="match status" value="5"/>
</dbReference>
<evidence type="ECO:0000259" key="13">
    <source>
        <dbReference type="PROSITE" id="PS50835"/>
    </source>
</evidence>
<comment type="subcellular location">
    <subcellularLocation>
        <location evidence="1">Membrane</location>
    </subcellularLocation>
    <subcellularLocation>
        <location evidence="2">Secreted</location>
        <location evidence="2">Extracellular space</location>
        <location evidence="2">Extracellular matrix</location>
    </subcellularLocation>
</comment>
<keyword evidence="9" id="KW-1015">Disulfide bond</keyword>
<dbReference type="InterPro" id="IPR050958">
    <property type="entry name" value="Cell_Adh-Cytoskel_Orgn"/>
</dbReference>
<dbReference type="GO" id="GO:0043025">
    <property type="term" value="C:neuronal cell body"/>
    <property type="evidence" value="ECO:0007669"/>
    <property type="project" value="TreeGrafter"/>
</dbReference>
<dbReference type="FunFam" id="2.60.40.10:FF:000186">
    <property type="entry name" value="Hemicentin 1"/>
    <property type="match status" value="1"/>
</dbReference>
<dbReference type="HOGENOM" id="CLU_415019_0_0_1"/>
<dbReference type="GO" id="GO:0007156">
    <property type="term" value="P:homophilic cell adhesion via plasma membrane adhesion molecules"/>
    <property type="evidence" value="ECO:0007669"/>
    <property type="project" value="TreeGrafter"/>
</dbReference>
<feature type="compositionally biased region" description="Low complexity" evidence="12">
    <location>
        <begin position="603"/>
        <end position="615"/>
    </location>
</feature>
<reference evidence="15" key="3">
    <citation type="submission" date="2025-08" db="UniProtKB">
        <authorList>
            <consortium name="Ensembl"/>
        </authorList>
    </citation>
    <scope>IDENTIFICATION</scope>
</reference>
<sequence length="661" mass="70006">MLPNGHLHLSRASVQDAGVYLCVAQNPAGTALGKTRLIVQVPPVIEAGQLELSILEGLPVLLPCAARGVPEPRVTWSKDGVPVPGMEGKFTLLPSGGLMVKDSQGGDSGTYTCTAENSAGKARVQLQLSVHIPPTFTELPRDQTLNRGERMRLGCVAKGNPMPHITWLLNNKPVRAGVWERNGQSMLQREAVTQEDSGTYSCVAENGVGSVKAVAFIYVKGAGTGAPVLRGEVRAYQVEPLGGNALLNCDAYSEPAPLIHWNKNGRPLLGSPRLHQLQNGSLAIYGTVHDDAGRYKCMAENELGVVEKEITLALQSAPVFSVTPQDMTVSAGEEVMLHCQATGEPAPTVEWIRETKPLQENHRVQVLANATLLISAVEGTDAGRYECVARNPMGSSVIRAFLTVRGEPIRVRGSLIGIINDQEFGIASLNASVTEDPRSGLATLRSSIGNIPPAVGPLLRVLVPVMAPIYWSFARQSGGARNGLSLTGGVFRQESQVEFATGERLRIAHVARGRRFSSTPWSMGSCRRASLMRTCFSRISASATCRRGPGSCTWSLCRASCRTGSRFRSAGTTASSTPPPGAGSPSRCSAPRPGPSNPPSPQPCRSCSSSSAPPSMQIWTSAPREPTRVATTRSVRAPSAGTAACVPAATGPRAPADPAWT</sequence>
<dbReference type="InterPro" id="IPR036179">
    <property type="entry name" value="Ig-like_dom_sf"/>
</dbReference>
<dbReference type="OMA" id="WIRETKP"/>
<dbReference type="PROSITE" id="PS50835">
    <property type="entry name" value="IG_LIKE"/>
    <property type="match status" value="4"/>
</dbReference>
<keyword evidence="6" id="KW-0677">Repeat</keyword>
<dbReference type="InterPro" id="IPR006605">
    <property type="entry name" value="G2_nidogen/fibulin_G2F"/>
</dbReference>
<feature type="region of interest" description="Disordered" evidence="12">
    <location>
        <begin position="567"/>
        <end position="661"/>
    </location>
</feature>
<evidence type="ECO:0000256" key="9">
    <source>
        <dbReference type="ARBA" id="ARBA00023157"/>
    </source>
</evidence>
<dbReference type="Gene3D" id="2.40.155.10">
    <property type="entry name" value="Green fluorescent protein"/>
    <property type="match status" value="1"/>
</dbReference>
<dbReference type="Pfam" id="PF13927">
    <property type="entry name" value="Ig_3"/>
    <property type="match status" value="2"/>
</dbReference>
<keyword evidence="16" id="KW-1185">Reference proteome</keyword>
<keyword evidence="11" id="KW-0393">Immunoglobulin domain</keyword>
<dbReference type="GO" id="GO:0030424">
    <property type="term" value="C:axon"/>
    <property type="evidence" value="ECO:0007669"/>
    <property type="project" value="TreeGrafter"/>
</dbReference>
<evidence type="ECO:0000256" key="1">
    <source>
        <dbReference type="ARBA" id="ARBA00004370"/>
    </source>
</evidence>
<dbReference type="SUPFAM" id="SSF48726">
    <property type="entry name" value="Immunoglobulin"/>
    <property type="match status" value="5"/>
</dbReference>
<dbReference type="FunFam" id="2.60.40.10:FF:000004">
    <property type="entry name" value="DCC isoform 1"/>
    <property type="match status" value="1"/>
</dbReference>
<accession>K7FGE5</accession>
<dbReference type="Pfam" id="PF07474">
    <property type="entry name" value="G2F"/>
    <property type="match status" value="1"/>
</dbReference>
<feature type="domain" description="Ig-like" evidence="13">
    <location>
        <begin position="134"/>
        <end position="215"/>
    </location>
</feature>
<dbReference type="InterPro" id="IPR003598">
    <property type="entry name" value="Ig_sub2"/>
</dbReference>
<evidence type="ECO:0000259" key="14">
    <source>
        <dbReference type="PROSITE" id="PS50993"/>
    </source>
</evidence>
<dbReference type="CDD" id="cd00096">
    <property type="entry name" value="Ig"/>
    <property type="match status" value="1"/>
</dbReference>
<keyword evidence="7" id="KW-0106">Calcium</keyword>
<dbReference type="AlphaFoldDB" id="K7FGE5"/>
<dbReference type="InterPro" id="IPR013783">
    <property type="entry name" value="Ig-like_fold"/>
</dbReference>
<evidence type="ECO:0008006" key="17">
    <source>
        <dbReference type="Google" id="ProtNLM"/>
    </source>
</evidence>
<dbReference type="SUPFAM" id="SSF54511">
    <property type="entry name" value="GFP-like"/>
    <property type="match status" value="1"/>
</dbReference>
<dbReference type="Pfam" id="PF07679">
    <property type="entry name" value="I-set"/>
    <property type="match status" value="2"/>
</dbReference>
<feature type="domain" description="Ig-like" evidence="13">
    <location>
        <begin position="42"/>
        <end position="129"/>
    </location>
</feature>
<feature type="domain" description="Nidogen G2 beta-barrel" evidence="14">
    <location>
        <begin position="407"/>
        <end position="513"/>
    </location>
</feature>
<dbReference type="PROSITE" id="PS50993">
    <property type="entry name" value="NIDOGEN_G2"/>
    <property type="match status" value="1"/>
</dbReference>
<name>K7FGE5_PELSI</name>
<dbReference type="PANTHER" id="PTHR45080">
    <property type="entry name" value="CONTACTIN 5"/>
    <property type="match status" value="1"/>
</dbReference>
<dbReference type="InterPro" id="IPR013098">
    <property type="entry name" value="Ig_I-set"/>
</dbReference>
<dbReference type="GO" id="GO:0050808">
    <property type="term" value="P:synapse organization"/>
    <property type="evidence" value="ECO:0007669"/>
    <property type="project" value="TreeGrafter"/>
</dbReference>
<dbReference type="InterPro" id="IPR007110">
    <property type="entry name" value="Ig-like_dom"/>
</dbReference>
<dbReference type="Proteomes" id="UP000007267">
    <property type="component" value="Unassembled WGS sequence"/>
</dbReference>
<dbReference type="FunFam" id="2.60.40.10:FF:000032">
    <property type="entry name" value="palladin isoform X1"/>
    <property type="match status" value="2"/>
</dbReference>
<evidence type="ECO:0000313" key="16">
    <source>
        <dbReference type="Proteomes" id="UP000007267"/>
    </source>
</evidence>
<dbReference type="Ensembl" id="ENSPSIT00000007146.1">
    <property type="protein sequence ID" value="ENSPSIP00000007105.1"/>
    <property type="gene ID" value="ENSPSIG00000006562.1"/>
</dbReference>
<dbReference type="GO" id="GO:0008046">
    <property type="term" value="F:axon guidance receptor activity"/>
    <property type="evidence" value="ECO:0007669"/>
    <property type="project" value="TreeGrafter"/>
</dbReference>
<dbReference type="InterPro" id="IPR003599">
    <property type="entry name" value="Ig_sub"/>
</dbReference>
<proteinExistence type="predicted"/>
<feature type="domain" description="Ig-like" evidence="13">
    <location>
        <begin position="318"/>
        <end position="403"/>
    </location>
</feature>
<reference evidence="15" key="4">
    <citation type="submission" date="2025-09" db="UniProtKB">
        <authorList>
            <consortium name="Ensembl"/>
        </authorList>
    </citation>
    <scope>IDENTIFICATION</scope>
</reference>
<evidence type="ECO:0000256" key="6">
    <source>
        <dbReference type="ARBA" id="ARBA00022737"/>
    </source>
</evidence>
<dbReference type="EMBL" id="AGCU01121759">
    <property type="status" value="NOT_ANNOTATED_CDS"/>
    <property type="molecule type" value="Genomic_DNA"/>
</dbReference>
<reference evidence="16" key="2">
    <citation type="journal article" date="2013" name="Nat. Genet.">
        <title>The draft genomes of soft-shell turtle and green sea turtle yield insights into the development and evolution of the turtle-specific body plan.</title>
        <authorList>
            <person name="Wang Z."/>
            <person name="Pascual-Anaya J."/>
            <person name="Zadissa A."/>
            <person name="Li W."/>
            <person name="Niimura Y."/>
            <person name="Huang Z."/>
            <person name="Li C."/>
            <person name="White S."/>
            <person name="Xiong Z."/>
            <person name="Fang D."/>
            <person name="Wang B."/>
            <person name="Ming Y."/>
            <person name="Chen Y."/>
            <person name="Zheng Y."/>
            <person name="Kuraku S."/>
            <person name="Pignatelli M."/>
            <person name="Herrero J."/>
            <person name="Beal K."/>
            <person name="Nozawa M."/>
            <person name="Li Q."/>
            <person name="Wang J."/>
            <person name="Zhang H."/>
            <person name="Yu L."/>
            <person name="Shigenobu S."/>
            <person name="Wang J."/>
            <person name="Liu J."/>
            <person name="Flicek P."/>
            <person name="Searle S."/>
            <person name="Wang J."/>
            <person name="Kuratani S."/>
            <person name="Yin Y."/>
            <person name="Aken B."/>
            <person name="Zhang G."/>
            <person name="Irie N."/>
        </authorList>
    </citation>
    <scope>NUCLEOTIDE SEQUENCE [LARGE SCALE GENOMIC DNA]</scope>
    <source>
        <strain evidence="16">Daiwa-1</strain>
    </source>
</reference>
<organism evidence="15 16">
    <name type="scientific">Pelodiscus sinensis</name>
    <name type="common">Chinese softshell turtle</name>
    <name type="synonym">Trionyx sinensis</name>
    <dbReference type="NCBI Taxonomy" id="13735"/>
    <lineage>
        <taxon>Eukaryota</taxon>
        <taxon>Metazoa</taxon>
        <taxon>Chordata</taxon>
        <taxon>Craniata</taxon>
        <taxon>Vertebrata</taxon>
        <taxon>Euteleostomi</taxon>
        <taxon>Archelosauria</taxon>
        <taxon>Testudinata</taxon>
        <taxon>Testudines</taxon>
        <taxon>Cryptodira</taxon>
        <taxon>Trionychia</taxon>
        <taxon>Trionychidae</taxon>
        <taxon>Pelodiscus</taxon>
    </lineage>
</organism>
<evidence type="ECO:0000256" key="7">
    <source>
        <dbReference type="ARBA" id="ARBA00022837"/>
    </source>
</evidence>
<evidence type="ECO:0000256" key="2">
    <source>
        <dbReference type="ARBA" id="ARBA00004498"/>
    </source>
</evidence>
<evidence type="ECO:0000256" key="8">
    <source>
        <dbReference type="ARBA" id="ARBA00023136"/>
    </source>
</evidence>
<feature type="compositionally biased region" description="Pro residues" evidence="12">
    <location>
        <begin position="592"/>
        <end position="602"/>
    </location>
</feature>
<evidence type="ECO:0000256" key="5">
    <source>
        <dbReference type="ARBA" id="ARBA00022729"/>
    </source>
</evidence>
<dbReference type="PANTHER" id="PTHR45080:SF8">
    <property type="entry name" value="IG-LIKE DOMAIN-CONTAINING PROTEIN"/>
    <property type="match status" value="1"/>
</dbReference>
<reference evidence="16" key="1">
    <citation type="submission" date="2011-10" db="EMBL/GenBank/DDBJ databases">
        <authorList>
            <consortium name="Soft-shell Turtle Genome Consortium"/>
        </authorList>
    </citation>
    <scope>NUCLEOTIDE SEQUENCE [LARGE SCALE GENOMIC DNA]</scope>
    <source>
        <strain evidence="16">Daiwa-1</strain>
    </source>
</reference>